<sequence length="321" mass="33464">MLRLTRLTRVAGIGAASAALTLLASAPAVSVAPPLSDPHVVKHFDFNAGQTAENLVLEPDGSADVTFAVSRQVARVGLDGHTDILAELPAPAVASTPKIGFAAVTGIARAGDGTLYVNYATGDKLTGIWRIVPGGTPEQIAALPPTGLPNGLTLDRRHGLLYSADSELGTVWRVPVHGGAPTAWATGTELEPLTFIGANGIRNHNGAIWVANSDRGTVLRIPICPDGSAAPIETRATGLDGIDDFGFTGHRDDLFAALNAPNEVDFVTSDGAHSVVLTQQDGLADPTSVAVRGDRVYVTSASFPTTVKDPNLLLAHFERHW</sequence>
<dbReference type="OrthoDB" id="9768084at2"/>
<dbReference type="AlphaFoldDB" id="A0A561EU89"/>
<evidence type="ECO:0008006" key="4">
    <source>
        <dbReference type="Google" id="ProtNLM"/>
    </source>
</evidence>
<organism evidence="2 3">
    <name type="scientific">Kitasatospora atroaurantiaca</name>
    <dbReference type="NCBI Taxonomy" id="285545"/>
    <lineage>
        <taxon>Bacteria</taxon>
        <taxon>Bacillati</taxon>
        <taxon>Actinomycetota</taxon>
        <taxon>Actinomycetes</taxon>
        <taxon>Kitasatosporales</taxon>
        <taxon>Streptomycetaceae</taxon>
        <taxon>Kitasatospora</taxon>
    </lineage>
</organism>
<dbReference type="Gene3D" id="2.120.10.30">
    <property type="entry name" value="TolB, C-terminal domain"/>
    <property type="match status" value="1"/>
</dbReference>
<dbReference type="RefSeq" id="WP_145792796.1">
    <property type="nucleotide sequence ID" value="NZ_BAAABR010000033.1"/>
</dbReference>
<feature type="signal peptide" evidence="1">
    <location>
        <begin position="1"/>
        <end position="31"/>
    </location>
</feature>
<protein>
    <recommendedName>
        <fullName evidence="4">Sugar lactone lactonase YvrE</fullName>
    </recommendedName>
</protein>
<gene>
    <name evidence="2" type="ORF">FB465_4293</name>
</gene>
<name>A0A561EU89_9ACTN</name>
<accession>A0A561EU89</accession>
<feature type="chain" id="PRO_5038689814" description="Sugar lactone lactonase YvrE" evidence="1">
    <location>
        <begin position="32"/>
        <end position="321"/>
    </location>
</feature>
<evidence type="ECO:0000256" key="1">
    <source>
        <dbReference type="SAM" id="SignalP"/>
    </source>
</evidence>
<keyword evidence="3" id="KW-1185">Reference proteome</keyword>
<dbReference type="InterPro" id="IPR011042">
    <property type="entry name" value="6-blade_b-propeller_TolB-like"/>
</dbReference>
<comment type="caution">
    <text evidence="2">The sequence shown here is derived from an EMBL/GenBank/DDBJ whole genome shotgun (WGS) entry which is preliminary data.</text>
</comment>
<evidence type="ECO:0000313" key="3">
    <source>
        <dbReference type="Proteomes" id="UP000318416"/>
    </source>
</evidence>
<dbReference type="Proteomes" id="UP000318416">
    <property type="component" value="Unassembled WGS sequence"/>
</dbReference>
<reference evidence="2 3" key="1">
    <citation type="submission" date="2019-06" db="EMBL/GenBank/DDBJ databases">
        <title>Sequencing the genomes of 1000 actinobacteria strains.</title>
        <authorList>
            <person name="Klenk H.-P."/>
        </authorList>
    </citation>
    <scope>NUCLEOTIDE SEQUENCE [LARGE SCALE GENOMIC DNA]</scope>
    <source>
        <strain evidence="2 3">DSM 41649</strain>
    </source>
</reference>
<keyword evidence="1" id="KW-0732">Signal</keyword>
<dbReference type="SUPFAM" id="SSF63829">
    <property type="entry name" value="Calcium-dependent phosphotriesterase"/>
    <property type="match status" value="1"/>
</dbReference>
<evidence type="ECO:0000313" key="2">
    <source>
        <dbReference type="EMBL" id="TWE19183.1"/>
    </source>
</evidence>
<dbReference type="EMBL" id="VIVR01000001">
    <property type="protein sequence ID" value="TWE19183.1"/>
    <property type="molecule type" value="Genomic_DNA"/>
</dbReference>
<proteinExistence type="predicted"/>